<dbReference type="PRINTS" id="PR01415">
    <property type="entry name" value="ANKYRIN"/>
</dbReference>
<name>A0ABR4JEH9_9EURO</name>
<keyword evidence="2 3" id="KW-0040">ANK repeat</keyword>
<feature type="repeat" description="ANK" evidence="3">
    <location>
        <begin position="52"/>
        <end position="84"/>
    </location>
</feature>
<reference evidence="4 5" key="1">
    <citation type="submission" date="2024-07" db="EMBL/GenBank/DDBJ databases">
        <title>Section-level genome sequencing and comparative genomics of Aspergillus sections Usti and Cavernicolus.</title>
        <authorList>
            <consortium name="Lawrence Berkeley National Laboratory"/>
            <person name="Nybo J.L."/>
            <person name="Vesth T.C."/>
            <person name="Theobald S."/>
            <person name="Frisvad J.C."/>
            <person name="Larsen T.O."/>
            <person name="Kjaerboelling I."/>
            <person name="Rothschild-Mancinelli K."/>
            <person name="Lyhne E.K."/>
            <person name="Kogle M.E."/>
            <person name="Barry K."/>
            <person name="Clum A."/>
            <person name="Na H."/>
            <person name="Ledsgaard L."/>
            <person name="Lin J."/>
            <person name="Lipzen A."/>
            <person name="Kuo A."/>
            <person name="Riley R."/>
            <person name="Mondo S."/>
            <person name="Labutti K."/>
            <person name="Haridas S."/>
            <person name="Pangalinan J."/>
            <person name="Salamov A.A."/>
            <person name="Simmons B.A."/>
            <person name="Magnuson J.K."/>
            <person name="Chen J."/>
            <person name="Drula E."/>
            <person name="Henrissat B."/>
            <person name="Wiebenga A."/>
            <person name="Lubbers R.J."/>
            <person name="Gomes A.C."/>
            <person name="Makela M.R."/>
            <person name="Stajich J."/>
            <person name="Grigoriev I.V."/>
            <person name="Mortensen U.H."/>
            <person name="De Vries R.P."/>
            <person name="Baker S.E."/>
            <person name="Andersen M.R."/>
        </authorList>
    </citation>
    <scope>NUCLEOTIDE SEQUENCE [LARGE SCALE GENOMIC DNA]</scope>
    <source>
        <strain evidence="4 5">CBS 123904</strain>
    </source>
</reference>
<dbReference type="Proteomes" id="UP001610446">
    <property type="component" value="Unassembled WGS sequence"/>
</dbReference>
<protein>
    <submittedName>
        <fullName evidence="4">Ankyrin repeat-containing domain protein</fullName>
    </submittedName>
</protein>
<keyword evidence="5" id="KW-1185">Reference proteome</keyword>
<evidence type="ECO:0000313" key="5">
    <source>
        <dbReference type="Proteomes" id="UP001610446"/>
    </source>
</evidence>
<dbReference type="PANTHER" id="PTHR24171">
    <property type="entry name" value="ANKYRIN REPEAT DOMAIN-CONTAINING PROTEIN 39-RELATED"/>
    <property type="match status" value="1"/>
</dbReference>
<feature type="repeat" description="ANK" evidence="3">
    <location>
        <begin position="18"/>
        <end position="50"/>
    </location>
</feature>
<keyword evidence="1" id="KW-0677">Repeat</keyword>
<sequence length="243" mass="25910">MSLLLMHGADVHARDPRMDWTAIHHAAANGSSTLIELLHSAGAKIDDVEHRLGYTPLLLAASHGRREAVGALLSRGANAAHGNRLGRSALSIAAAIDDWWVVNLLLQSGADARQVCGEDRSAFEYAVARNSRLSALSLANSMGCAVDESLLGRSPLDYTTQRFFRRNPVQSGGATTAATAAGGGGQGKYTHDRDAEMRKLANLLGCKLSGNKTTDAYLVECEMSAFVGFDRFEGPVGWEDEDA</sequence>
<dbReference type="InterPro" id="IPR002110">
    <property type="entry name" value="Ankyrin_rpt"/>
</dbReference>
<evidence type="ECO:0000256" key="1">
    <source>
        <dbReference type="ARBA" id="ARBA00022737"/>
    </source>
</evidence>
<evidence type="ECO:0000256" key="3">
    <source>
        <dbReference type="PROSITE-ProRule" id="PRU00023"/>
    </source>
</evidence>
<proteinExistence type="predicted"/>
<dbReference type="PROSITE" id="PS50297">
    <property type="entry name" value="ANK_REP_REGION"/>
    <property type="match status" value="1"/>
</dbReference>
<dbReference type="PROSITE" id="PS50088">
    <property type="entry name" value="ANK_REPEAT"/>
    <property type="match status" value="2"/>
</dbReference>
<dbReference type="InterPro" id="IPR036770">
    <property type="entry name" value="Ankyrin_rpt-contain_sf"/>
</dbReference>
<evidence type="ECO:0000256" key="2">
    <source>
        <dbReference type="ARBA" id="ARBA00023043"/>
    </source>
</evidence>
<dbReference type="PANTHER" id="PTHR24171:SF8">
    <property type="entry name" value="BRCA1-ASSOCIATED RING DOMAIN PROTEIN 1"/>
    <property type="match status" value="1"/>
</dbReference>
<dbReference type="SUPFAM" id="SSF48403">
    <property type="entry name" value="Ankyrin repeat"/>
    <property type="match status" value="1"/>
</dbReference>
<dbReference type="EMBL" id="JBFXLU010000145">
    <property type="protein sequence ID" value="KAL2838449.1"/>
    <property type="molecule type" value="Genomic_DNA"/>
</dbReference>
<dbReference type="SMART" id="SM00248">
    <property type="entry name" value="ANK"/>
    <property type="match status" value="3"/>
</dbReference>
<evidence type="ECO:0000313" key="4">
    <source>
        <dbReference type="EMBL" id="KAL2838449.1"/>
    </source>
</evidence>
<gene>
    <name evidence="4" type="ORF">BJY01DRAFT_250949</name>
</gene>
<dbReference type="Gene3D" id="1.25.40.20">
    <property type="entry name" value="Ankyrin repeat-containing domain"/>
    <property type="match status" value="1"/>
</dbReference>
<organism evidence="4 5">
    <name type="scientific">Aspergillus pseudoustus</name>
    <dbReference type="NCBI Taxonomy" id="1810923"/>
    <lineage>
        <taxon>Eukaryota</taxon>
        <taxon>Fungi</taxon>
        <taxon>Dikarya</taxon>
        <taxon>Ascomycota</taxon>
        <taxon>Pezizomycotina</taxon>
        <taxon>Eurotiomycetes</taxon>
        <taxon>Eurotiomycetidae</taxon>
        <taxon>Eurotiales</taxon>
        <taxon>Aspergillaceae</taxon>
        <taxon>Aspergillus</taxon>
        <taxon>Aspergillus subgen. Nidulantes</taxon>
    </lineage>
</organism>
<accession>A0ABR4JEH9</accession>
<dbReference type="Pfam" id="PF12796">
    <property type="entry name" value="Ank_2"/>
    <property type="match status" value="1"/>
</dbReference>
<comment type="caution">
    <text evidence="4">The sequence shown here is derived from an EMBL/GenBank/DDBJ whole genome shotgun (WGS) entry which is preliminary data.</text>
</comment>